<evidence type="ECO:0000313" key="1">
    <source>
        <dbReference type="EMBL" id="MDL2408205.1"/>
    </source>
</evidence>
<name>A0ABT7KHW6_9HYPH</name>
<comment type="caution">
    <text evidence="1">The sequence shown here is derived from an EMBL/GenBank/DDBJ whole genome shotgun (WGS) entry which is preliminary data.</text>
</comment>
<evidence type="ECO:0000313" key="2">
    <source>
        <dbReference type="Proteomes" id="UP001172630"/>
    </source>
</evidence>
<accession>A0ABT7KHW6</accession>
<protein>
    <submittedName>
        <fullName evidence="1">Uncharacterized protein</fullName>
    </submittedName>
</protein>
<dbReference type="RefSeq" id="WP_285881598.1">
    <property type="nucleotide sequence ID" value="NZ_JARFYN010000030.1"/>
</dbReference>
<sequence>MYQDEDERVLAGARRYFGCASLKALGVQIAVLKRPIPLFQRKAAATHRYADPKRKYSFGRRRVFISKLRRRTVLKSEERAVPKDREDAARNIVDSSAALGPLAIVAASCRAIEVYPARFEYDNFRLGTRIAASGEPSCALVVALSHAAATA</sequence>
<gene>
    <name evidence="1" type="ORF">PY650_21660</name>
</gene>
<dbReference type="Proteomes" id="UP001172630">
    <property type="component" value="Unassembled WGS sequence"/>
</dbReference>
<dbReference type="EMBL" id="JARFYN010000030">
    <property type="protein sequence ID" value="MDL2408205.1"/>
    <property type="molecule type" value="Genomic_DNA"/>
</dbReference>
<organism evidence="1 2">
    <name type="scientific">Rhizobium calliandrae</name>
    <dbReference type="NCBI Taxonomy" id="1312182"/>
    <lineage>
        <taxon>Bacteria</taxon>
        <taxon>Pseudomonadati</taxon>
        <taxon>Pseudomonadota</taxon>
        <taxon>Alphaproteobacteria</taxon>
        <taxon>Hyphomicrobiales</taxon>
        <taxon>Rhizobiaceae</taxon>
        <taxon>Rhizobium/Agrobacterium group</taxon>
        <taxon>Rhizobium</taxon>
    </lineage>
</organism>
<reference evidence="1" key="1">
    <citation type="submission" date="2023-06" db="EMBL/GenBank/DDBJ databases">
        <title>Phylogenetic Diversity of Rhizobium strains.</title>
        <authorList>
            <person name="Moura F.T."/>
            <person name="Helene L.C.F."/>
            <person name="Hungria M."/>
        </authorList>
    </citation>
    <scope>NUCLEOTIDE SEQUENCE</scope>
    <source>
        <strain evidence="1">CCGE524</strain>
    </source>
</reference>
<keyword evidence="2" id="KW-1185">Reference proteome</keyword>
<proteinExistence type="predicted"/>